<evidence type="ECO:0000313" key="2">
    <source>
        <dbReference type="EMBL" id="WPX72182.1"/>
    </source>
</evidence>
<dbReference type="EMBL" id="CP136422">
    <property type="protein sequence ID" value="WPX72182.1"/>
    <property type="molecule type" value="Genomic_DNA"/>
</dbReference>
<dbReference type="Pfam" id="PF09983">
    <property type="entry name" value="JetD_C"/>
    <property type="match status" value="1"/>
</dbReference>
<reference evidence="2" key="1">
    <citation type="submission" date="2023-10" db="EMBL/GenBank/DDBJ databases">
        <title>Genome sequence of Blautia coccoides DSM 935.</title>
        <authorList>
            <person name="Boeer T."/>
            <person name="Bengelsdorf F.R."/>
            <person name="Daniel R."/>
            <person name="Poehlein A."/>
        </authorList>
    </citation>
    <scope>NUCLEOTIDE SEQUENCE [LARGE SCALE GENOMIC DNA]</scope>
    <source>
        <strain evidence="2">DSM 935</strain>
    </source>
</reference>
<organism evidence="2 3">
    <name type="scientific">Blautia producta</name>
    <dbReference type="NCBI Taxonomy" id="33035"/>
    <lineage>
        <taxon>Bacteria</taxon>
        <taxon>Bacillati</taxon>
        <taxon>Bacillota</taxon>
        <taxon>Clostridia</taxon>
        <taxon>Lachnospirales</taxon>
        <taxon>Lachnospiraceae</taxon>
        <taxon>Blautia</taxon>
    </lineage>
</organism>
<feature type="domain" description="Wadjet protein JetD C-terminal" evidence="1">
    <location>
        <begin position="207"/>
        <end position="338"/>
    </location>
</feature>
<sequence>MKRPDLERIKKNRFGYEEILQLSPDLSYEELHGVLEELCEQGVIAPIRKSGKTSFVPQVYREYRKVAEKRDYSYLLPEIRSLHPTLAIDRYLKEPGEFEESRDYVLQLSRLLWQEDERLGRWMSVKEKSYAIWGDEKFLESRQGKAILAFHRLDEEKLRYYHAPEPFFCRVFQPGEKGDVLVLENKDSWYSIGRALREHQEKRIFGISVGLLVYGEGNKITREQEGLSAFLEEMGCRSTGQRIYYAGDIDRAGVGIFYDAKKQNPDLSMEPCLPLYHFMVQRALEEKRVLEKCRDKREIGWKREFLEYFPLPYRSFVQQVLEENRRIPQEILNYQDYRNMCR</sequence>
<name>A0ABZ0U5Y8_9FIRM</name>
<evidence type="ECO:0000313" key="3">
    <source>
        <dbReference type="Proteomes" id="UP001325248"/>
    </source>
</evidence>
<protein>
    <recommendedName>
        <fullName evidence="1">Wadjet protein JetD C-terminal domain-containing protein</fullName>
    </recommendedName>
</protein>
<keyword evidence="3" id="KW-1185">Reference proteome</keyword>
<evidence type="ECO:0000259" key="1">
    <source>
        <dbReference type="Pfam" id="PF09983"/>
    </source>
</evidence>
<gene>
    <name evidence="2" type="ORF">BLCOC_05060</name>
</gene>
<dbReference type="InterPro" id="IPR024534">
    <property type="entry name" value="JetD_C"/>
</dbReference>
<dbReference type="Proteomes" id="UP001325248">
    <property type="component" value="Chromosome"/>
</dbReference>
<accession>A0ABZ0U5Y8</accession>
<proteinExistence type="predicted"/>